<feature type="non-terminal residue" evidence="2">
    <location>
        <position position="1"/>
    </location>
</feature>
<name>A0ABN8PL09_9CNID</name>
<keyword evidence="3" id="KW-1185">Reference proteome</keyword>
<feature type="compositionally biased region" description="Polar residues" evidence="1">
    <location>
        <begin position="57"/>
        <end position="75"/>
    </location>
</feature>
<evidence type="ECO:0000313" key="2">
    <source>
        <dbReference type="EMBL" id="CAH3145981.1"/>
    </source>
</evidence>
<sequence>DAIVSEKLGWQTIETDTTFSQMESPAHDQDNQRVDDIYSFIEIKVATKEDGKFFSRNADNGSSVNLHNQQGQVDGQCQKKPDSNTFTQQRKATESGKKSELPKHSRQQTRATPAGRTAEATSFPTKSENDRITVVLGDSIIKNFQGKKLAKAVGHRV</sequence>
<feature type="compositionally biased region" description="Basic and acidic residues" evidence="1">
    <location>
        <begin position="91"/>
        <end position="103"/>
    </location>
</feature>
<evidence type="ECO:0000313" key="3">
    <source>
        <dbReference type="Proteomes" id="UP001159405"/>
    </source>
</evidence>
<protein>
    <submittedName>
        <fullName evidence="2">Uncharacterized protein</fullName>
    </submittedName>
</protein>
<feature type="region of interest" description="Disordered" evidence="1">
    <location>
        <begin position="53"/>
        <end position="129"/>
    </location>
</feature>
<reference evidence="2 3" key="1">
    <citation type="submission" date="2022-05" db="EMBL/GenBank/DDBJ databases">
        <authorList>
            <consortium name="Genoscope - CEA"/>
            <person name="William W."/>
        </authorList>
    </citation>
    <scope>NUCLEOTIDE SEQUENCE [LARGE SCALE GENOMIC DNA]</scope>
</reference>
<organism evidence="2 3">
    <name type="scientific">Porites lobata</name>
    <dbReference type="NCBI Taxonomy" id="104759"/>
    <lineage>
        <taxon>Eukaryota</taxon>
        <taxon>Metazoa</taxon>
        <taxon>Cnidaria</taxon>
        <taxon>Anthozoa</taxon>
        <taxon>Hexacorallia</taxon>
        <taxon>Scleractinia</taxon>
        <taxon>Fungiina</taxon>
        <taxon>Poritidae</taxon>
        <taxon>Porites</taxon>
    </lineage>
</organism>
<feature type="non-terminal residue" evidence="2">
    <location>
        <position position="157"/>
    </location>
</feature>
<accession>A0ABN8PL09</accession>
<gene>
    <name evidence="2" type="ORF">PLOB_00044852</name>
</gene>
<dbReference type="Proteomes" id="UP001159405">
    <property type="component" value="Unassembled WGS sequence"/>
</dbReference>
<proteinExistence type="predicted"/>
<evidence type="ECO:0000256" key="1">
    <source>
        <dbReference type="SAM" id="MobiDB-lite"/>
    </source>
</evidence>
<comment type="caution">
    <text evidence="2">The sequence shown here is derived from an EMBL/GenBank/DDBJ whole genome shotgun (WGS) entry which is preliminary data.</text>
</comment>
<dbReference type="EMBL" id="CALNXK010000077">
    <property type="protein sequence ID" value="CAH3145981.1"/>
    <property type="molecule type" value="Genomic_DNA"/>
</dbReference>